<feature type="compositionally biased region" description="Basic and acidic residues" evidence="1">
    <location>
        <begin position="235"/>
        <end position="247"/>
    </location>
</feature>
<gene>
    <name evidence="2" type="ORF">RCL2_002202900</name>
</gene>
<feature type="compositionally biased region" description="Acidic residues" evidence="1">
    <location>
        <begin position="262"/>
        <end position="276"/>
    </location>
</feature>
<name>A0A8H3M268_9GLOM</name>
<dbReference type="AlphaFoldDB" id="A0A8H3M268"/>
<proteinExistence type="predicted"/>
<sequence length="317" mass="36985">MNKANYIESSSSKKTKRPVDVNKRKRIDEGEASDESSSKSKKNKCSEVPEASSKSKKKKCPEVPDETTLEKILRQNNKIISKLETIISNQKSLEARVTKIEEACNNGINNDTKFIKNVIKDIASKLLETSIYLNSDDFQEATRTFINENHKEFMNKFKRPDNWVIYYEKNISSHLDKGKKSVSQTQIAFAISTCELILNPENLDIHVNETVIKPFLIKNLKKIRENEDFYLYKESDERDEENEKERDERDEEEKERDKREEEKEEGNVGEEEEDYEGTFSYQSSLDEQSKEILLNRYQLMSIPNKYGPSSLQNNVCY</sequence>
<dbReference type="OrthoDB" id="2408226at2759"/>
<organism evidence="2 3">
    <name type="scientific">Rhizophagus clarus</name>
    <dbReference type="NCBI Taxonomy" id="94130"/>
    <lineage>
        <taxon>Eukaryota</taxon>
        <taxon>Fungi</taxon>
        <taxon>Fungi incertae sedis</taxon>
        <taxon>Mucoromycota</taxon>
        <taxon>Glomeromycotina</taxon>
        <taxon>Glomeromycetes</taxon>
        <taxon>Glomerales</taxon>
        <taxon>Glomeraceae</taxon>
        <taxon>Rhizophagus</taxon>
    </lineage>
</organism>
<feature type="compositionally biased region" description="Basic and acidic residues" evidence="1">
    <location>
        <begin position="17"/>
        <end position="29"/>
    </location>
</feature>
<evidence type="ECO:0000256" key="1">
    <source>
        <dbReference type="SAM" id="MobiDB-lite"/>
    </source>
</evidence>
<evidence type="ECO:0000313" key="2">
    <source>
        <dbReference type="EMBL" id="GES95354.1"/>
    </source>
</evidence>
<dbReference type="Proteomes" id="UP000615446">
    <property type="component" value="Unassembled WGS sequence"/>
</dbReference>
<comment type="caution">
    <text evidence="2">The sequence shown here is derived from an EMBL/GenBank/DDBJ whole genome shotgun (WGS) entry which is preliminary data.</text>
</comment>
<dbReference type="EMBL" id="BLAL01000242">
    <property type="protein sequence ID" value="GES95354.1"/>
    <property type="molecule type" value="Genomic_DNA"/>
</dbReference>
<feature type="region of interest" description="Disordered" evidence="1">
    <location>
        <begin position="235"/>
        <end position="284"/>
    </location>
</feature>
<protein>
    <submittedName>
        <fullName evidence="2">Uncharacterized protein</fullName>
    </submittedName>
</protein>
<accession>A0A8H3M268</accession>
<evidence type="ECO:0000313" key="3">
    <source>
        <dbReference type="Proteomes" id="UP000615446"/>
    </source>
</evidence>
<reference evidence="2" key="1">
    <citation type="submission" date="2019-10" db="EMBL/GenBank/DDBJ databases">
        <title>Conservation and host-specific expression of non-tandemly repeated heterogenous ribosome RNA gene in arbuscular mycorrhizal fungi.</title>
        <authorList>
            <person name="Maeda T."/>
            <person name="Kobayashi Y."/>
            <person name="Nakagawa T."/>
            <person name="Ezawa T."/>
            <person name="Yamaguchi K."/>
            <person name="Bino T."/>
            <person name="Nishimoto Y."/>
            <person name="Shigenobu S."/>
            <person name="Kawaguchi M."/>
        </authorList>
    </citation>
    <scope>NUCLEOTIDE SEQUENCE</scope>
    <source>
        <strain evidence="2">HR1</strain>
    </source>
</reference>
<feature type="region of interest" description="Disordered" evidence="1">
    <location>
        <begin position="1"/>
        <end position="65"/>
    </location>
</feature>